<dbReference type="PANTHER" id="PTHR46018">
    <property type="entry name" value="ZINC PHOSPHODIESTERASE ELAC PROTEIN 1"/>
    <property type="match status" value="1"/>
</dbReference>
<dbReference type="Proteomes" id="UP000179344">
    <property type="component" value="Unassembled WGS sequence"/>
</dbReference>
<dbReference type="InterPro" id="IPR036866">
    <property type="entry name" value="RibonucZ/Hydroxyglut_hydro"/>
</dbReference>
<feature type="domain" description="Metallo-beta-lactamase" evidence="1">
    <location>
        <begin position="240"/>
        <end position="314"/>
    </location>
</feature>
<organism evidence="2 3">
    <name type="scientific">Candidatus Muproteobacteria bacterium RBG_16_65_31</name>
    <dbReference type="NCBI Taxonomy" id="1817759"/>
    <lineage>
        <taxon>Bacteria</taxon>
        <taxon>Pseudomonadati</taxon>
        <taxon>Pseudomonadota</taxon>
        <taxon>Candidatus Muproteobacteria</taxon>
    </lineage>
</organism>
<reference evidence="2 3" key="1">
    <citation type="journal article" date="2016" name="Nat. Commun.">
        <title>Thousands of microbial genomes shed light on interconnected biogeochemical processes in an aquifer system.</title>
        <authorList>
            <person name="Anantharaman K."/>
            <person name="Brown C.T."/>
            <person name="Hug L.A."/>
            <person name="Sharon I."/>
            <person name="Castelle C.J."/>
            <person name="Probst A.J."/>
            <person name="Thomas B.C."/>
            <person name="Singh A."/>
            <person name="Wilkins M.J."/>
            <person name="Karaoz U."/>
            <person name="Brodie E.L."/>
            <person name="Williams K.H."/>
            <person name="Hubbard S.S."/>
            <person name="Banfield J.F."/>
        </authorList>
    </citation>
    <scope>NUCLEOTIDE SEQUENCE [LARGE SCALE GENOMIC DNA]</scope>
</reference>
<dbReference type="GO" id="GO:0042781">
    <property type="term" value="F:3'-tRNA processing endoribonuclease activity"/>
    <property type="evidence" value="ECO:0007669"/>
    <property type="project" value="TreeGrafter"/>
</dbReference>
<protein>
    <submittedName>
        <fullName evidence="2">Ribonuclease Z</fullName>
    </submittedName>
</protein>
<name>A0A1F6TIU3_9PROT</name>
<proteinExistence type="predicted"/>
<dbReference type="Gene3D" id="3.60.15.10">
    <property type="entry name" value="Ribonuclease Z/Hydroxyacylglutathione hydrolase-like"/>
    <property type="match status" value="1"/>
</dbReference>
<dbReference type="AlphaFoldDB" id="A0A1F6TIU3"/>
<dbReference type="Pfam" id="PF12706">
    <property type="entry name" value="Lactamase_B_2"/>
    <property type="match status" value="1"/>
</dbReference>
<gene>
    <name evidence="2" type="ORF">A2V92_05610</name>
</gene>
<accession>A0A1F6TIU3</accession>
<dbReference type="EMBL" id="MFST01000023">
    <property type="protein sequence ID" value="OGI45044.1"/>
    <property type="molecule type" value="Genomic_DNA"/>
</dbReference>
<comment type="caution">
    <text evidence="2">The sequence shown here is derived from an EMBL/GenBank/DDBJ whole genome shotgun (WGS) entry which is preliminary data.</text>
</comment>
<evidence type="ECO:0000259" key="1">
    <source>
        <dbReference type="Pfam" id="PF12706"/>
    </source>
</evidence>
<dbReference type="PANTHER" id="PTHR46018:SF7">
    <property type="entry name" value="RIBONUCLEASE Z"/>
    <property type="match status" value="1"/>
</dbReference>
<dbReference type="NCBIfam" id="NF002558">
    <property type="entry name" value="PRK02126.1"/>
    <property type="match status" value="1"/>
</dbReference>
<evidence type="ECO:0000313" key="3">
    <source>
        <dbReference type="Proteomes" id="UP000179344"/>
    </source>
</evidence>
<evidence type="ECO:0000313" key="2">
    <source>
        <dbReference type="EMBL" id="OGI45044.1"/>
    </source>
</evidence>
<dbReference type="SUPFAM" id="SSF56281">
    <property type="entry name" value="Metallo-hydrolase/oxidoreductase"/>
    <property type="match status" value="1"/>
</dbReference>
<sequence length="338" mass="38553">MKPLFHPVLVNDPIGDPGVYVDCLFEKRALLFDLGDISRLAPRKILRLTDVFVSHAHMDHFMGFDWLVRLCLGRGHRLRLFGPPGFVAQVEHRLAAYTWNLVESYDTDFTLDVLEMFPDAPARRASFRCRAAFRREGEEEVVVADGVLLDEETFLIRGVTLDHKTPCLAFALEEKQHLNVWKNRLEEMGLPTGPWLRELKRAVLRGEPDARPFAVRWRDREGAHERTYPLGELKREVLRIVPGQKIAYVTDVLYHEANAERIVRLARNADILFIEAPFLHQDAARAAARCHLTAQQAGTLARRAHARAVIPFHFSPRYEDGGAALRDEVLRAFGQASP</sequence>
<dbReference type="InterPro" id="IPR001279">
    <property type="entry name" value="Metallo-B-lactamas"/>
</dbReference>